<dbReference type="RefSeq" id="WP_310458953.1">
    <property type="nucleotide sequence ID" value="NZ_JAVKPH010000034.1"/>
</dbReference>
<dbReference type="InterPro" id="IPR012577">
    <property type="entry name" value="NIPSNAP"/>
</dbReference>
<dbReference type="EMBL" id="JAVKPH010000034">
    <property type="protein sequence ID" value="MDR5654808.1"/>
    <property type="molecule type" value="Genomic_DNA"/>
</dbReference>
<dbReference type="Pfam" id="PF07978">
    <property type="entry name" value="NIPSNAP"/>
    <property type="match status" value="2"/>
</dbReference>
<feature type="domain" description="NIPSNAP" evidence="1">
    <location>
        <begin position="10"/>
        <end position="108"/>
    </location>
</feature>
<dbReference type="Proteomes" id="UP001247754">
    <property type="component" value="Unassembled WGS sequence"/>
</dbReference>
<keyword evidence="3" id="KW-1185">Reference proteome</keyword>
<evidence type="ECO:0000313" key="2">
    <source>
        <dbReference type="EMBL" id="MDR5654808.1"/>
    </source>
</evidence>
<protein>
    <submittedName>
        <fullName evidence="2">NIPSNAP family protein</fullName>
    </submittedName>
</protein>
<sequence length="237" mass="26592">MTQGNPGFHELRIYKIEPGRLQDMVGRFRGGLSWLFPRHGVNVVGGWSTLVGPENAHFVYLMHWQSFEERMAAFAAFAADPDWHRVRAETNAGSEFLEEFEIHFLHPFVSNGLERALPFDRAGAVHELTIYPGKTGMAGPIRARLNEHELPLRERQGARTLGAFDALTGPRLPTAFSLVEWPDLAAWQQAQADPAAERALIERVAAEKAQHGRQALGRTTRYVLAPVPVAWAPRSRR</sequence>
<dbReference type="Gene3D" id="3.30.70.100">
    <property type="match status" value="2"/>
</dbReference>
<name>A0ABU1FE28_9RHOB</name>
<accession>A0ABU1FE28</accession>
<reference evidence="2 3" key="1">
    <citation type="submission" date="2023-09" db="EMBL/GenBank/DDBJ databases">
        <title>Xinfangfangia sedmenti sp. nov., isolated the sedment.</title>
        <authorList>
            <person name="Xu L."/>
        </authorList>
    </citation>
    <scope>NUCLEOTIDE SEQUENCE [LARGE SCALE GENOMIC DNA]</scope>
    <source>
        <strain evidence="2 3">LG-4</strain>
    </source>
</reference>
<gene>
    <name evidence="2" type="ORF">RGD00_19530</name>
</gene>
<feature type="domain" description="NIPSNAP" evidence="1">
    <location>
        <begin position="127"/>
        <end position="228"/>
    </location>
</feature>
<comment type="caution">
    <text evidence="2">The sequence shown here is derived from an EMBL/GenBank/DDBJ whole genome shotgun (WGS) entry which is preliminary data.</text>
</comment>
<evidence type="ECO:0000259" key="1">
    <source>
        <dbReference type="Pfam" id="PF07978"/>
    </source>
</evidence>
<dbReference type="SUPFAM" id="SSF54909">
    <property type="entry name" value="Dimeric alpha+beta barrel"/>
    <property type="match status" value="2"/>
</dbReference>
<organism evidence="2 3">
    <name type="scientific">Ruixingdingia sedimenti</name>
    <dbReference type="NCBI Taxonomy" id="3073604"/>
    <lineage>
        <taxon>Bacteria</taxon>
        <taxon>Pseudomonadati</taxon>
        <taxon>Pseudomonadota</taxon>
        <taxon>Alphaproteobacteria</taxon>
        <taxon>Rhodobacterales</taxon>
        <taxon>Paracoccaceae</taxon>
        <taxon>Ruixingdingia</taxon>
    </lineage>
</organism>
<proteinExistence type="predicted"/>
<dbReference type="InterPro" id="IPR011008">
    <property type="entry name" value="Dimeric_a/b-barrel"/>
</dbReference>
<evidence type="ECO:0000313" key="3">
    <source>
        <dbReference type="Proteomes" id="UP001247754"/>
    </source>
</evidence>